<keyword evidence="1" id="KW-0472">Membrane</keyword>
<evidence type="ECO:0000313" key="2">
    <source>
        <dbReference type="EMBL" id="CAB4568027.1"/>
    </source>
</evidence>
<accession>A0A6J6DVJ2</accession>
<feature type="transmembrane region" description="Helical" evidence="1">
    <location>
        <begin position="35"/>
        <end position="54"/>
    </location>
</feature>
<keyword evidence="1" id="KW-1133">Transmembrane helix</keyword>
<organism evidence="2">
    <name type="scientific">freshwater metagenome</name>
    <dbReference type="NCBI Taxonomy" id="449393"/>
    <lineage>
        <taxon>unclassified sequences</taxon>
        <taxon>metagenomes</taxon>
        <taxon>ecological metagenomes</taxon>
    </lineage>
</organism>
<proteinExistence type="predicted"/>
<reference evidence="2" key="1">
    <citation type="submission" date="2020-05" db="EMBL/GenBank/DDBJ databases">
        <authorList>
            <person name="Chiriac C."/>
            <person name="Salcher M."/>
            <person name="Ghai R."/>
            <person name="Kavagutti S V."/>
        </authorList>
    </citation>
    <scope>NUCLEOTIDE SEQUENCE</scope>
</reference>
<gene>
    <name evidence="2" type="ORF">UFOPK1726_00111</name>
</gene>
<sequence length="156" mass="17093">MISSSKQEYYFLARDTVDLAEDFVVDLAEEDTVDAGLAVVLLLITIFLLTNLGAGDADLDGGSSADLAATSGLLPLDLMGSESAFSLLPGIFRIFSGRYLSRRSLYSKPYTIDTRRSTSFFIVFIFSCISLRDSRDKYTAKSSAPDIFLLLQDGFL</sequence>
<dbReference type="EMBL" id="CAEZTT010000005">
    <property type="protein sequence ID" value="CAB4568027.1"/>
    <property type="molecule type" value="Genomic_DNA"/>
</dbReference>
<evidence type="ECO:0000256" key="1">
    <source>
        <dbReference type="SAM" id="Phobius"/>
    </source>
</evidence>
<protein>
    <submittedName>
        <fullName evidence="2">Unannotated protein</fullName>
    </submittedName>
</protein>
<dbReference type="AlphaFoldDB" id="A0A6J6DVJ2"/>
<name>A0A6J6DVJ2_9ZZZZ</name>
<keyword evidence="1" id="KW-0812">Transmembrane</keyword>